<reference evidence="5 6" key="1">
    <citation type="submission" date="2020-01" db="EMBL/GenBank/DDBJ databases">
        <title>Insect and environment-associated Actinomycetes.</title>
        <authorList>
            <person name="Currrie C."/>
            <person name="Chevrette M."/>
            <person name="Carlson C."/>
            <person name="Stubbendieck R."/>
            <person name="Wendt-Pienkowski E."/>
        </authorList>
    </citation>
    <scope>NUCLEOTIDE SEQUENCE [LARGE SCALE GENOMIC DNA]</scope>
    <source>
        <strain evidence="5 6">SID10258</strain>
    </source>
</reference>
<feature type="active site" description="Tele-AMP-histidine intermediate" evidence="1">
    <location>
        <position position="99"/>
    </location>
</feature>
<dbReference type="AlphaFoldDB" id="A0A6L9QQ89"/>
<evidence type="ECO:0000256" key="1">
    <source>
        <dbReference type="PIRSR" id="PIRSR601310-1"/>
    </source>
</evidence>
<sequence length="135" mass="14980">MSGCTFCGIVAWRLASYRVAEDEHAVAFLDIAPANTGHTLVVPRAHARDIWDISEASHAQVARMVHRVAALLKEVLAPDGLNVVHSSGEAAWQEVFHFHVHLVPRWRGDDLRPMWDSAPASAEDLARTLERLTAR</sequence>
<evidence type="ECO:0000313" key="5">
    <source>
        <dbReference type="EMBL" id="NEA27597.1"/>
    </source>
</evidence>
<name>A0A6L9QQ89_9ACTN</name>
<dbReference type="GO" id="GO:0003824">
    <property type="term" value="F:catalytic activity"/>
    <property type="evidence" value="ECO:0007669"/>
    <property type="project" value="InterPro"/>
</dbReference>
<evidence type="ECO:0000259" key="4">
    <source>
        <dbReference type="PROSITE" id="PS51084"/>
    </source>
</evidence>
<dbReference type="InterPro" id="IPR036265">
    <property type="entry name" value="HIT-like_sf"/>
</dbReference>
<dbReference type="CDD" id="cd01277">
    <property type="entry name" value="HINT_subgroup"/>
    <property type="match status" value="1"/>
</dbReference>
<accession>A0A6L9QQ89</accession>
<dbReference type="Gene3D" id="3.30.428.10">
    <property type="entry name" value="HIT-like"/>
    <property type="match status" value="1"/>
</dbReference>
<evidence type="ECO:0000313" key="6">
    <source>
        <dbReference type="Proteomes" id="UP000475532"/>
    </source>
</evidence>
<dbReference type="PANTHER" id="PTHR46648:SF1">
    <property type="entry name" value="ADENOSINE 5'-MONOPHOSPHORAMIDASE HNT1"/>
    <property type="match status" value="1"/>
</dbReference>
<organism evidence="5 6">
    <name type="scientific">Actinomadura bangladeshensis</name>
    <dbReference type="NCBI Taxonomy" id="453573"/>
    <lineage>
        <taxon>Bacteria</taxon>
        <taxon>Bacillati</taxon>
        <taxon>Actinomycetota</taxon>
        <taxon>Actinomycetes</taxon>
        <taxon>Streptosporangiales</taxon>
        <taxon>Thermomonosporaceae</taxon>
        <taxon>Actinomadura</taxon>
    </lineage>
</organism>
<feature type="domain" description="HIT" evidence="4">
    <location>
        <begin position="5"/>
        <end position="112"/>
    </location>
</feature>
<feature type="short sequence motif" description="Histidine triad motif" evidence="2 3">
    <location>
        <begin position="97"/>
        <end position="101"/>
    </location>
</feature>
<protein>
    <submittedName>
        <fullName evidence="5">HIT family protein</fullName>
    </submittedName>
</protein>
<proteinExistence type="predicted"/>
<dbReference type="Pfam" id="PF01230">
    <property type="entry name" value="HIT"/>
    <property type="match status" value="1"/>
</dbReference>
<dbReference type="SUPFAM" id="SSF54197">
    <property type="entry name" value="HIT-like"/>
    <property type="match status" value="1"/>
</dbReference>
<dbReference type="EMBL" id="JAAGLI010000940">
    <property type="protein sequence ID" value="NEA27597.1"/>
    <property type="molecule type" value="Genomic_DNA"/>
</dbReference>
<dbReference type="InterPro" id="IPR011146">
    <property type="entry name" value="HIT-like"/>
</dbReference>
<dbReference type="PROSITE" id="PS51084">
    <property type="entry name" value="HIT_2"/>
    <property type="match status" value="1"/>
</dbReference>
<gene>
    <name evidence="5" type="ORF">G3I70_34640</name>
</gene>
<evidence type="ECO:0000256" key="3">
    <source>
        <dbReference type="PROSITE-ProRule" id="PRU00464"/>
    </source>
</evidence>
<dbReference type="InterPro" id="IPR039384">
    <property type="entry name" value="HINT"/>
</dbReference>
<dbReference type="PANTHER" id="PTHR46648">
    <property type="entry name" value="HIT FAMILY PROTEIN 1"/>
    <property type="match status" value="1"/>
</dbReference>
<comment type="caution">
    <text evidence="5">The sequence shown here is derived from an EMBL/GenBank/DDBJ whole genome shotgun (WGS) entry which is preliminary data.</text>
</comment>
<dbReference type="PRINTS" id="PR00332">
    <property type="entry name" value="HISTRIAD"/>
</dbReference>
<dbReference type="Proteomes" id="UP000475532">
    <property type="component" value="Unassembled WGS sequence"/>
</dbReference>
<dbReference type="GO" id="GO:0009117">
    <property type="term" value="P:nucleotide metabolic process"/>
    <property type="evidence" value="ECO:0007669"/>
    <property type="project" value="TreeGrafter"/>
</dbReference>
<dbReference type="InterPro" id="IPR001310">
    <property type="entry name" value="Histidine_triad_HIT"/>
</dbReference>
<evidence type="ECO:0000256" key="2">
    <source>
        <dbReference type="PIRSR" id="PIRSR601310-3"/>
    </source>
</evidence>